<dbReference type="PANTHER" id="PTHR43283:SF3">
    <property type="entry name" value="BETA-LACTAMASE FAMILY PROTEIN (AFU_ORTHOLOGUE AFUA_5G07500)"/>
    <property type="match status" value="1"/>
</dbReference>
<dbReference type="InterPro" id="IPR001466">
    <property type="entry name" value="Beta-lactam-related"/>
</dbReference>
<dbReference type="InterPro" id="IPR050789">
    <property type="entry name" value="Diverse_Enzym_Activities"/>
</dbReference>
<dbReference type="RefSeq" id="WP_182841282.1">
    <property type="nucleotide sequence ID" value="NZ_BAAALP010000015.1"/>
</dbReference>
<dbReference type="PANTHER" id="PTHR43283">
    <property type="entry name" value="BETA-LACTAMASE-RELATED"/>
    <property type="match status" value="1"/>
</dbReference>
<proteinExistence type="predicted"/>
<name>A0A7W3LIH3_ACTNM</name>
<reference evidence="2 3" key="1">
    <citation type="submission" date="2020-08" db="EMBL/GenBank/DDBJ databases">
        <title>Genomic Encyclopedia of Type Strains, Phase IV (KMG-IV): sequencing the most valuable type-strain genomes for metagenomic binning, comparative biology and taxonomic classification.</title>
        <authorList>
            <person name="Goeker M."/>
        </authorList>
    </citation>
    <scope>NUCLEOTIDE SEQUENCE [LARGE SCALE GENOMIC DNA]</scope>
    <source>
        <strain evidence="2 3">DSM 44197</strain>
    </source>
</reference>
<accession>A0A7W3LIH3</accession>
<gene>
    <name evidence="2" type="ORF">HNR61_000275</name>
</gene>
<dbReference type="Proteomes" id="UP000572680">
    <property type="component" value="Unassembled WGS sequence"/>
</dbReference>
<dbReference type="AlphaFoldDB" id="A0A7W3LIH3"/>
<dbReference type="InterPro" id="IPR012338">
    <property type="entry name" value="Beta-lactam/transpept-like"/>
</dbReference>
<sequence length="380" mass="40639">MSSDLRSVLRARVDDGTVPGAVALVSRGGRTEAAAVGHADLAGDLPMARDSIFRIASLTKPITAAATMLLVDDGLLALPDPVDRWLPELAAPRVVRTPSSPVTDTVPAERPITVEDLLTFRAGYGFAADFTFPAAAALFETVQRNPLLPHDYPPPDEWTAALAKIPLLCRPGEAWLYQTCSDILGVLVARVAGRPFPEFLRERLFAPLGMDDTGFDVPAAELDRFTVLYGSGENGREVVDARDGRWTRPPAFPSGGSGLVSTADDLLAFHRMLLDEGAFRGRRVLSAASVRLMTTDHLTGTQRKEGEPFLEGQGWGFGGSVDVARIDPWNVPGRYGWVGGSGAAAHLVPATGTAAIVLTQQALTSPTPPPLLRDLWRYAA</sequence>
<feature type="domain" description="Beta-lactamase-related" evidence="1">
    <location>
        <begin position="6"/>
        <end position="364"/>
    </location>
</feature>
<dbReference type="SUPFAM" id="SSF56601">
    <property type="entry name" value="beta-lactamase/transpeptidase-like"/>
    <property type="match status" value="1"/>
</dbReference>
<dbReference type="Gene3D" id="3.40.710.10">
    <property type="entry name" value="DD-peptidase/beta-lactamase superfamily"/>
    <property type="match status" value="1"/>
</dbReference>
<protein>
    <submittedName>
        <fullName evidence="2">CubicO group peptidase (Beta-lactamase class C family)</fullName>
    </submittedName>
</protein>
<organism evidence="2 3">
    <name type="scientific">Actinomadura namibiensis</name>
    <dbReference type="NCBI Taxonomy" id="182080"/>
    <lineage>
        <taxon>Bacteria</taxon>
        <taxon>Bacillati</taxon>
        <taxon>Actinomycetota</taxon>
        <taxon>Actinomycetes</taxon>
        <taxon>Streptosporangiales</taxon>
        <taxon>Thermomonosporaceae</taxon>
        <taxon>Actinomadura</taxon>
    </lineage>
</organism>
<dbReference type="EMBL" id="JACJIA010000001">
    <property type="protein sequence ID" value="MBA8948677.1"/>
    <property type="molecule type" value="Genomic_DNA"/>
</dbReference>
<evidence type="ECO:0000313" key="3">
    <source>
        <dbReference type="Proteomes" id="UP000572680"/>
    </source>
</evidence>
<dbReference type="Pfam" id="PF00144">
    <property type="entry name" value="Beta-lactamase"/>
    <property type="match status" value="1"/>
</dbReference>
<evidence type="ECO:0000313" key="2">
    <source>
        <dbReference type="EMBL" id="MBA8948677.1"/>
    </source>
</evidence>
<evidence type="ECO:0000259" key="1">
    <source>
        <dbReference type="Pfam" id="PF00144"/>
    </source>
</evidence>
<keyword evidence="3" id="KW-1185">Reference proteome</keyword>
<comment type="caution">
    <text evidence="2">The sequence shown here is derived from an EMBL/GenBank/DDBJ whole genome shotgun (WGS) entry which is preliminary data.</text>
</comment>